<evidence type="ECO:0000259" key="2">
    <source>
        <dbReference type="PROSITE" id="PS50837"/>
    </source>
</evidence>
<dbReference type="EMBL" id="JBIRXV010000002">
    <property type="protein sequence ID" value="MFI2321822.1"/>
    <property type="molecule type" value="Genomic_DNA"/>
</dbReference>
<gene>
    <name evidence="3" type="ORF">ACH47G_15155</name>
</gene>
<reference evidence="3 4" key="1">
    <citation type="submission" date="2024-10" db="EMBL/GenBank/DDBJ databases">
        <title>The Natural Products Discovery Center: Release of the First 8490 Sequenced Strains for Exploring Actinobacteria Biosynthetic Diversity.</title>
        <authorList>
            <person name="Kalkreuter E."/>
            <person name="Kautsar S.A."/>
            <person name="Yang D."/>
            <person name="Bader C.D."/>
            <person name="Teijaro C.N."/>
            <person name="Fluegel L."/>
            <person name="Davis C.M."/>
            <person name="Simpson J.R."/>
            <person name="Lauterbach L."/>
            <person name="Steele A.D."/>
            <person name="Gui C."/>
            <person name="Meng S."/>
            <person name="Li G."/>
            <person name="Viehrig K."/>
            <person name="Ye F."/>
            <person name="Su P."/>
            <person name="Kiefer A.F."/>
            <person name="Nichols A."/>
            <person name="Cepeda A.J."/>
            <person name="Yan W."/>
            <person name="Fan B."/>
            <person name="Jiang Y."/>
            <person name="Adhikari A."/>
            <person name="Zheng C.-J."/>
            <person name="Schuster L."/>
            <person name="Cowan T.M."/>
            <person name="Smanski M.J."/>
            <person name="Chevrette M.G."/>
            <person name="De Carvalho L.P.S."/>
            <person name="Shen B."/>
        </authorList>
    </citation>
    <scope>NUCLEOTIDE SEQUENCE [LARGE SCALE GENOMIC DNA]</scope>
    <source>
        <strain evidence="3 4">NPDC019626</strain>
    </source>
</reference>
<accession>A0ABW7WGK3</accession>
<dbReference type="Gene3D" id="3.40.50.300">
    <property type="entry name" value="P-loop containing nucleotide triphosphate hydrolases"/>
    <property type="match status" value="1"/>
</dbReference>
<evidence type="ECO:0000313" key="3">
    <source>
        <dbReference type="EMBL" id="MFI2321822.1"/>
    </source>
</evidence>
<proteinExistence type="predicted"/>
<dbReference type="Pfam" id="PF13374">
    <property type="entry name" value="TPR_10"/>
    <property type="match status" value="1"/>
</dbReference>
<evidence type="ECO:0000256" key="1">
    <source>
        <dbReference type="SAM" id="MobiDB-lite"/>
    </source>
</evidence>
<dbReference type="Proteomes" id="UP001611450">
    <property type="component" value="Unassembled WGS sequence"/>
</dbReference>
<dbReference type="InterPro" id="IPR011990">
    <property type="entry name" value="TPR-like_helical_dom_sf"/>
</dbReference>
<dbReference type="SUPFAM" id="SSF52540">
    <property type="entry name" value="P-loop containing nucleoside triphosphate hydrolases"/>
    <property type="match status" value="1"/>
</dbReference>
<dbReference type="Pfam" id="PF13191">
    <property type="entry name" value="AAA_16"/>
    <property type="match status" value="1"/>
</dbReference>
<dbReference type="PROSITE" id="PS50837">
    <property type="entry name" value="NACHT"/>
    <property type="match status" value="1"/>
</dbReference>
<dbReference type="SUPFAM" id="SSF48452">
    <property type="entry name" value="TPR-like"/>
    <property type="match status" value="2"/>
</dbReference>
<dbReference type="InterPro" id="IPR053137">
    <property type="entry name" value="NLR-like"/>
</dbReference>
<dbReference type="RefSeq" id="WP_396947547.1">
    <property type="nucleotide sequence ID" value="NZ_JBIRXV010000002.1"/>
</dbReference>
<keyword evidence="4" id="KW-1185">Reference proteome</keyword>
<dbReference type="InterPro" id="IPR027417">
    <property type="entry name" value="P-loop_NTPase"/>
</dbReference>
<protein>
    <submittedName>
        <fullName evidence="3">Tetratricopeptide repeat protein</fullName>
    </submittedName>
</protein>
<dbReference type="Pfam" id="PF13424">
    <property type="entry name" value="TPR_12"/>
    <property type="match status" value="2"/>
</dbReference>
<dbReference type="InterPro" id="IPR041664">
    <property type="entry name" value="AAA_16"/>
</dbReference>
<evidence type="ECO:0000313" key="4">
    <source>
        <dbReference type="Proteomes" id="UP001611450"/>
    </source>
</evidence>
<dbReference type="PANTHER" id="PTHR46082:SF6">
    <property type="entry name" value="AAA+ ATPASE DOMAIN-CONTAINING PROTEIN-RELATED"/>
    <property type="match status" value="1"/>
</dbReference>
<feature type="domain" description="NACHT" evidence="2">
    <location>
        <begin position="279"/>
        <end position="429"/>
    </location>
</feature>
<name>A0ABW7WGK3_9NOCA</name>
<sequence length="1023" mass="108939">MGGRLALVVGSECAALGELGFTEELANSLYGSLTEAGGWRPAIDLDGPVLNPSAAQLFAAVDAAFAAAAQRQATLLLGFIGHGVATSAEDFYLLGHDSPGDPNSHNAFHLTQEIRERLDRAALDGLVLLVDACEAGQGVQGAARRWTDLLAQSGGRMELLVASGDGPAYSGCFTRTMLATFDLGLPLRGENLLPSDLVDPIAVQCTHQQPQHLSFSSGAVSTTQGVDPGLWLVPNTARHRDAVSGRSAAGFVDQLTRRLLLTPDVRERLDAIVDAGSHRLRAVLGPAGVGKSTLLAMLIRPSLVDGLAVTPDYITAAVFLTVNSSVESVAAELAAQLDARLPGFREAARAARAHRPRDEFDIFDILVRRPLARLSTAGRRVTLVFDGLNQPQEGTRRLLVAAISDLTRREDLRHVRVIVGIRPGTGVEDDPGLAHMYRIDVAEPAADDIAAVVDSARGTAPLGPVDWIGWIQRLLVEAPTDASGSRVVAGGWLVANMLLEVASGLTDGAVAAGIGLDRVIALRVETALRGLDPGTAGDTVTLLGVLVAAGVGPVLPLELLDAALSSLGVDLSAARIRDIAVNLGTLVTRSHPGTVRESLGVTHGAFLPAVEAECRRLGVRIADAHRALVAAIQADDSDRAADYARGAVVRHCLAYGDSALAIGFLEKLETGRSADDRDLWAAWAPDFAERLGPDHPDTFTTRERWAYHRAESGDLVGAVADFEQLLADRLRVFGPDDPATLDTRDRLASYRARCGDYAGAGAEFEHLLTDQLRLLGPDHPETLRTRNNLASNRGDVGDFAGAIARFQQLRADRARVLGADHPDTLRTRNSLAYWRAGSGDLAGARAEFEQLVADYLRVFGADHPNTLSARNNLAAFRARSGDLAGAGAEFARLLDDRLRVLGPDHPDTLLTRGKLAAYRADSGDLDGAITDLEKLLADRLRVLGPDHPDTFDTRNELAGCRARHGDLTRAVAELEVLLVAELRALGPNHAATIRTQNTLAYWRDRSGTDRPAAPGVTRCGQER</sequence>
<dbReference type="PANTHER" id="PTHR46082">
    <property type="entry name" value="ATP/GTP-BINDING PROTEIN-RELATED"/>
    <property type="match status" value="1"/>
</dbReference>
<dbReference type="InterPro" id="IPR007111">
    <property type="entry name" value="NACHT_NTPase"/>
</dbReference>
<dbReference type="Gene3D" id="1.25.40.10">
    <property type="entry name" value="Tetratricopeptide repeat domain"/>
    <property type="match status" value="2"/>
</dbReference>
<feature type="region of interest" description="Disordered" evidence="1">
    <location>
        <begin position="1004"/>
        <end position="1023"/>
    </location>
</feature>
<dbReference type="PRINTS" id="PR00381">
    <property type="entry name" value="KINESINLIGHT"/>
</dbReference>
<comment type="caution">
    <text evidence="3">The sequence shown here is derived from an EMBL/GenBank/DDBJ whole genome shotgun (WGS) entry which is preliminary data.</text>
</comment>
<organism evidence="3 4">
    <name type="scientific">Nocardia beijingensis</name>
    <dbReference type="NCBI Taxonomy" id="95162"/>
    <lineage>
        <taxon>Bacteria</taxon>
        <taxon>Bacillati</taxon>
        <taxon>Actinomycetota</taxon>
        <taxon>Actinomycetes</taxon>
        <taxon>Mycobacteriales</taxon>
        <taxon>Nocardiaceae</taxon>
        <taxon>Nocardia</taxon>
    </lineage>
</organism>